<keyword evidence="2" id="KW-1185">Reference proteome</keyword>
<evidence type="ECO:0000313" key="2">
    <source>
        <dbReference type="Proteomes" id="UP000245647"/>
    </source>
</evidence>
<dbReference type="EMBL" id="QEAS01000002">
    <property type="protein sequence ID" value="PWG82120.1"/>
    <property type="molecule type" value="Genomic_DNA"/>
</dbReference>
<reference evidence="1 2" key="1">
    <citation type="submission" date="2018-04" db="EMBL/GenBank/DDBJ databases">
        <title>Pedobacter chongqingensis sp. nov., isolated from a rottenly hemp rope.</title>
        <authorList>
            <person name="Cai Y."/>
        </authorList>
    </citation>
    <scope>NUCLEOTIDE SEQUENCE [LARGE SCALE GENOMIC DNA]</scope>
    <source>
        <strain evidence="1 2">FJ4-8</strain>
    </source>
</reference>
<gene>
    <name evidence="1" type="ORF">DDR33_03640</name>
</gene>
<organism evidence="1 2">
    <name type="scientific">Pararcticibacter amylolyticus</name>
    <dbReference type="NCBI Taxonomy" id="2173175"/>
    <lineage>
        <taxon>Bacteria</taxon>
        <taxon>Pseudomonadati</taxon>
        <taxon>Bacteroidota</taxon>
        <taxon>Sphingobacteriia</taxon>
        <taxon>Sphingobacteriales</taxon>
        <taxon>Sphingobacteriaceae</taxon>
        <taxon>Pararcticibacter</taxon>
    </lineage>
</organism>
<comment type="caution">
    <text evidence="1">The sequence shown here is derived from an EMBL/GenBank/DDBJ whole genome shotgun (WGS) entry which is preliminary data.</text>
</comment>
<name>A0A2U2PL43_9SPHI</name>
<dbReference type="AlphaFoldDB" id="A0A2U2PL43"/>
<proteinExistence type="predicted"/>
<dbReference type="Proteomes" id="UP000245647">
    <property type="component" value="Unassembled WGS sequence"/>
</dbReference>
<evidence type="ECO:0000313" key="1">
    <source>
        <dbReference type="EMBL" id="PWG82120.1"/>
    </source>
</evidence>
<sequence>MPRIKCVCEYVIQLGDIPSDNQLMIIEDKDFEKFFDVKELEAELIYSSMKIAARCPNCGRLHIFWDGFDHPQMIYGLE</sequence>
<dbReference type="RefSeq" id="WP_109414397.1">
    <property type="nucleotide sequence ID" value="NZ_QEAS01000002.1"/>
</dbReference>
<accession>A0A2U2PL43</accession>
<dbReference type="OrthoDB" id="981992at2"/>
<protein>
    <submittedName>
        <fullName evidence="1">Uncharacterized protein</fullName>
    </submittedName>
</protein>